<evidence type="ECO:0000259" key="3">
    <source>
        <dbReference type="PROSITE" id="PS50943"/>
    </source>
</evidence>
<feature type="domain" description="HTH cro/C1-type" evidence="3">
    <location>
        <begin position="13"/>
        <end position="67"/>
    </location>
</feature>
<organism evidence="4 5">
    <name type="scientific">Cupriavidus respiraculi</name>
    <dbReference type="NCBI Taxonomy" id="195930"/>
    <lineage>
        <taxon>Bacteria</taxon>
        <taxon>Pseudomonadati</taxon>
        <taxon>Pseudomonadota</taxon>
        <taxon>Betaproteobacteria</taxon>
        <taxon>Burkholderiales</taxon>
        <taxon>Burkholderiaceae</taxon>
        <taxon>Cupriavidus</taxon>
    </lineage>
</organism>
<dbReference type="InterPro" id="IPR010982">
    <property type="entry name" value="Lambda_DNA-bd_dom_sf"/>
</dbReference>
<feature type="region of interest" description="Disordered" evidence="2">
    <location>
        <begin position="119"/>
        <end position="147"/>
    </location>
</feature>
<evidence type="ECO:0000256" key="1">
    <source>
        <dbReference type="ARBA" id="ARBA00023125"/>
    </source>
</evidence>
<comment type="caution">
    <text evidence="4">The sequence shown here is derived from an EMBL/GenBank/DDBJ whole genome shotgun (WGS) entry which is preliminary data.</text>
</comment>
<dbReference type="PROSITE" id="PS50943">
    <property type="entry name" value="HTH_CROC1"/>
    <property type="match status" value="1"/>
</dbReference>
<dbReference type="EMBL" id="CAJZAH010000002">
    <property type="protein sequence ID" value="CAG9173402.1"/>
    <property type="molecule type" value="Genomic_DNA"/>
</dbReference>
<dbReference type="RefSeq" id="WP_222201446.1">
    <property type="nucleotide sequence ID" value="NZ_CAJZAH010000002.1"/>
</dbReference>
<name>A0ABN7YIZ3_9BURK</name>
<evidence type="ECO:0000313" key="5">
    <source>
        <dbReference type="Proteomes" id="UP000721236"/>
    </source>
</evidence>
<dbReference type="SMART" id="SM00530">
    <property type="entry name" value="HTH_XRE"/>
    <property type="match status" value="1"/>
</dbReference>
<proteinExistence type="predicted"/>
<keyword evidence="5" id="KW-1185">Reference proteome</keyword>
<reference evidence="4 5" key="1">
    <citation type="submission" date="2021-08" db="EMBL/GenBank/DDBJ databases">
        <authorList>
            <person name="Peeters C."/>
        </authorList>
    </citation>
    <scope>NUCLEOTIDE SEQUENCE [LARGE SCALE GENOMIC DNA]</scope>
    <source>
        <strain evidence="4 5">LMG 21510</strain>
    </source>
</reference>
<feature type="compositionally biased region" description="Basic and acidic residues" evidence="2">
    <location>
        <begin position="128"/>
        <end position="139"/>
    </location>
</feature>
<keyword evidence="1" id="KW-0238">DNA-binding</keyword>
<dbReference type="PANTHER" id="PTHR46797:SF1">
    <property type="entry name" value="METHYLPHOSPHONATE SYNTHASE"/>
    <property type="match status" value="1"/>
</dbReference>
<dbReference type="Gene3D" id="1.10.260.40">
    <property type="entry name" value="lambda repressor-like DNA-binding domains"/>
    <property type="match status" value="1"/>
</dbReference>
<dbReference type="SUPFAM" id="SSF47413">
    <property type="entry name" value="lambda repressor-like DNA-binding domains"/>
    <property type="match status" value="1"/>
</dbReference>
<protein>
    <recommendedName>
        <fullName evidence="3">HTH cro/C1-type domain-containing protein</fullName>
    </recommendedName>
</protein>
<dbReference type="InterPro" id="IPR050807">
    <property type="entry name" value="TransReg_Diox_bact_type"/>
</dbReference>
<accession>A0ABN7YIZ3</accession>
<dbReference type="PANTHER" id="PTHR46797">
    <property type="entry name" value="HTH-TYPE TRANSCRIPTIONAL REGULATOR"/>
    <property type="match status" value="1"/>
</dbReference>
<dbReference type="InterPro" id="IPR001387">
    <property type="entry name" value="Cro/C1-type_HTH"/>
</dbReference>
<evidence type="ECO:0000313" key="4">
    <source>
        <dbReference type="EMBL" id="CAG9173402.1"/>
    </source>
</evidence>
<dbReference type="Proteomes" id="UP000721236">
    <property type="component" value="Unassembled WGS sequence"/>
</dbReference>
<sequence>MDGDPLKQFGQRLTSLRKQRGWSQEKLALESGMARSYLSGIERGLRNVALINICTLADTLGLPPCEMLKFEDENGVLMVEDGRAPFNVQESVALRSARRYMSRLDDDDQNVVASVARALARKRTQGNGKDDKDGKELRQRSASAAAS</sequence>
<dbReference type="CDD" id="cd00093">
    <property type="entry name" value="HTH_XRE"/>
    <property type="match status" value="1"/>
</dbReference>
<evidence type="ECO:0000256" key="2">
    <source>
        <dbReference type="SAM" id="MobiDB-lite"/>
    </source>
</evidence>
<gene>
    <name evidence="4" type="ORF">LMG21510_02252</name>
</gene>
<dbReference type="Pfam" id="PF01381">
    <property type="entry name" value="HTH_3"/>
    <property type="match status" value="1"/>
</dbReference>